<gene>
    <name evidence="1" type="ORF">ABS767_01950</name>
</gene>
<accession>A0ABW8YHM8</accession>
<organism evidence="1 2">
    <name type="scientific">Sphingomonas plantiphila</name>
    <dbReference type="NCBI Taxonomy" id="3163295"/>
    <lineage>
        <taxon>Bacteria</taxon>
        <taxon>Pseudomonadati</taxon>
        <taxon>Pseudomonadota</taxon>
        <taxon>Alphaproteobacteria</taxon>
        <taxon>Sphingomonadales</taxon>
        <taxon>Sphingomonadaceae</taxon>
        <taxon>Sphingomonas</taxon>
    </lineage>
</organism>
<keyword evidence="2" id="KW-1185">Reference proteome</keyword>
<comment type="caution">
    <text evidence="1">The sequence shown here is derived from an EMBL/GenBank/DDBJ whole genome shotgun (WGS) entry which is preliminary data.</text>
</comment>
<dbReference type="Pfam" id="PF02586">
    <property type="entry name" value="SRAP"/>
    <property type="match status" value="1"/>
</dbReference>
<sequence>MCNEQARRVALGLLRDDINDLRIPIHFPEGLPNLEPTDSIRITDRNVILRAAPSGGAELVVRRWSWPGSHGKPVYNFRSEGRRFEKGRCLIVADAFYEFSEGEPDASGRRPKRKRKWRFEKRGEPWFAIAGIWRNHAEVGEAYTMLTIAPGADVAPYHARQVAVIERRDFAEWLALDARPEHLLQPPPPGTFDVSEVTERPSENLLI</sequence>
<evidence type="ECO:0000313" key="1">
    <source>
        <dbReference type="EMBL" id="MFL9839713.1"/>
    </source>
</evidence>
<dbReference type="Gene3D" id="3.90.1680.10">
    <property type="entry name" value="SOS response associated peptidase-like"/>
    <property type="match status" value="1"/>
</dbReference>
<dbReference type="InterPro" id="IPR036590">
    <property type="entry name" value="SRAP-like"/>
</dbReference>
<dbReference type="SUPFAM" id="SSF143081">
    <property type="entry name" value="BB1717-like"/>
    <property type="match status" value="1"/>
</dbReference>
<dbReference type="InterPro" id="IPR003738">
    <property type="entry name" value="SRAP"/>
</dbReference>
<reference evidence="1 2" key="1">
    <citation type="submission" date="2024-06" db="EMBL/GenBank/DDBJ databases">
        <authorList>
            <person name="Kaempfer P."/>
            <person name="Viver T."/>
        </authorList>
    </citation>
    <scope>NUCLEOTIDE SEQUENCE [LARGE SCALE GENOMIC DNA]</scope>
    <source>
        <strain evidence="1 2">ST-64</strain>
    </source>
</reference>
<protein>
    <submittedName>
        <fullName evidence="1">SOS response-associated peptidase family protein</fullName>
    </submittedName>
</protein>
<name>A0ABW8YHM8_9SPHN</name>
<proteinExistence type="predicted"/>
<dbReference type="RefSeq" id="WP_408076679.1">
    <property type="nucleotide sequence ID" value="NZ_JBELQC010000001.1"/>
</dbReference>
<dbReference type="Proteomes" id="UP001629244">
    <property type="component" value="Unassembled WGS sequence"/>
</dbReference>
<dbReference type="EMBL" id="JBELQC010000001">
    <property type="protein sequence ID" value="MFL9839713.1"/>
    <property type="molecule type" value="Genomic_DNA"/>
</dbReference>
<evidence type="ECO:0000313" key="2">
    <source>
        <dbReference type="Proteomes" id="UP001629244"/>
    </source>
</evidence>